<evidence type="ECO:0000256" key="6">
    <source>
        <dbReference type="ARBA" id="ARBA00022679"/>
    </source>
</evidence>
<sequence length="349" mass="38959">MQQGHIRTVHAVMMGSDISIKSRDADAETLKKALQLVHHYEKKLSANNSDSQLMKINQMAGKAPVSVSEDLFELITIAKEASLMPGSLFNFAIGPLVKLWKIGFSGHTIPNEKIIQETLLRCLPSEVLLDFSERTVYLQQIGMEIDLGAIAKGYIADMVRAYLVSQSVNSALIDLGGNIHSLSQCEPLLAYNESITELSHNQASLINPKCAKETQYVHSLNWSVGIKTPFCENNKFLGILNIENESVVTTGIYERFFIKNNHHYHHVLNTLTGYPHDNDLVSVTVISKRSTEGEIWSTLLYGLGLEKGLEAVKNNSAIEAIFITRKNEVVISDKMKVCFELLDQHYTLL</sequence>
<dbReference type="InterPro" id="IPR024932">
    <property type="entry name" value="ApbE"/>
</dbReference>
<proteinExistence type="inferred from homology"/>
<comment type="cofactor">
    <cofactor evidence="1">
        <name>Mg(2+)</name>
        <dbReference type="ChEBI" id="CHEBI:18420"/>
    </cofactor>
</comment>
<evidence type="ECO:0000313" key="14">
    <source>
        <dbReference type="Proteomes" id="UP001589758"/>
    </source>
</evidence>
<dbReference type="Pfam" id="PF02424">
    <property type="entry name" value="ApbE"/>
    <property type="match status" value="1"/>
</dbReference>
<dbReference type="Gene3D" id="3.10.520.10">
    <property type="entry name" value="ApbE-like domains"/>
    <property type="match status" value="1"/>
</dbReference>
<keyword evidence="9 12" id="KW-0460">Magnesium</keyword>
<accession>A0ABV6CCM3</accession>
<evidence type="ECO:0000256" key="7">
    <source>
        <dbReference type="ARBA" id="ARBA00022723"/>
    </source>
</evidence>
<gene>
    <name evidence="13" type="ORF">ACFFIT_04295</name>
</gene>
<name>A0ABV6CCM3_9GAMM</name>
<evidence type="ECO:0000256" key="3">
    <source>
        <dbReference type="ARBA" id="ARBA00011955"/>
    </source>
</evidence>
<reference evidence="13 14" key="1">
    <citation type="submission" date="2024-09" db="EMBL/GenBank/DDBJ databases">
        <authorList>
            <person name="Sun Q."/>
            <person name="Mori K."/>
        </authorList>
    </citation>
    <scope>NUCLEOTIDE SEQUENCE [LARGE SCALE GENOMIC DNA]</scope>
    <source>
        <strain evidence="13 14">CCM 8545</strain>
    </source>
</reference>
<dbReference type="EMBL" id="JBHLXE010000044">
    <property type="protein sequence ID" value="MFC0179321.1"/>
    <property type="molecule type" value="Genomic_DNA"/>
</dbReference>
<keyword evidence="5 12" id="KW-0285">Flavoprotein</keyword>
<dbReference type="PANTHER" id="PTHR30040:SF2">
    <property type="entry name" value="FAD:PROTEIN FMN TRANSFERASE"/>
    <property type="match status" value="1"/>
</dbReference>
<dbReference type="SUPFAM" id="SSF143631">
    <property type="entry name" value="ApbE-like"/>
    <property type="match status" value="2"/>
</dbReference>
<dbReference type="GO" id="GO:0016740">
    <property type="term" value="F:transferase activity"/>
    <property type="evidence" value="ECO:0007669"/>
    <property type="project" value="UniProtKB-KW"/>
</dbReference>
<evidence type="ECO:0000256" key="2">
    <source>
        <dbReference type="ARBA" id="ARBA00008282"/>
    </source>
</evidence>
<evidence type="ECO:0000256" key="10">
    <source>
        <dbReference type="ARBA" id="ARBA00031306"/>
    </source>
</evidence>
<comment type="caution">
    <text evidence="13">The sequence shown here is derived from an EMBL/GenBank/DDBJ whole genome shotgun (WGS) entry which is preliminary data.</text>
</comment>
<keyword evidence="7 12" id="KW-0479">Metal-binding</keyword>
<dbReference type="RefSeq" id="WP_385876420.1">
    <property type="nucleotide sequence ID" value="NZ_JBHLXE010000044.1"/>
</dbReference>
<dbReference type="PANTHER" id="PTHR30040">
    <property type="entry name" value="THIAMINE BIOSYNTHESIS LIPOPROTEIN APBE"/>
    <property type="match status" value="1"/>
</dbReference>
<protein>
    <recommendedName>
        <fullName evidence="4 12">FAD:protein FMN transferase</fullName>
        <ecNumber evidence="3 12">2.7.1.180</ecNumber>
    </recommendedName>
    <alternativeName>
        <fullName evidence="10 12">Flavin transferase</fullName>
    </alternativeName>
</protein>
<evidence type="ECO:0000256" key="12">
    <source>
        <dbReference type="PIRNR" id="PIRNR006268"/>
    </source>
</evidence>
<evidence type="ECO:0000313" key="13">
    <source>
        <dbReference type="EMBL" id="MFC0179321.1"/>
    </source>
</evidence>
<evidence type="ECO:0000256" key="5">
    <source>
        <dbReference type="ARBA" id="ARBA00022630"/>
    </source>
</evidence>
<keyword evidence="8 12" id="KW-0274">FAD</keyword>
<organism evidence="13 14">
    <name type="scientific">Thorsellia kenyensis</name>
    <dbReference type="NCBI Taxonomy" id="1549888"/>
    <lineage>
        <taxon>Bacteria</taxon>
        <taxon>Pseudomonadati</taxon>
        <taxon>Pseudomonadota</taxon>
        <taxon>Gammaproteobacteria</taxon>
        <taxon>Enterobacterales</taxon>
        <taxon>Thorselliaceae</taxon>
        <taxon>Thorsellia</taxon>
    </lineage>
</organism>
<dbReference type="InterPro" id="IPR003374">
    <property type="entry name" value="ApbE-like_sf"/>
</dbReference>
<keyword evidence="14" id="KW-1185">Reference proteome</keyword>
<evidence type="ECO:0000256" key="11">
    <source>
        <dbReference type="ARBA" id="ARBA00048540"/>
    </source>
</evidence>
<dbReference type="Proteomes" id="UP001589758">
    <property type="component" value="Unassembled WGS sequence"/>
</dbReference>
<evidence type="ECO:0000256" key="1">
    <source>
        <dbReference type="ARBA" id="ARBA00001946"/>
    </source>
</evidence>
<comment type="catalytic activity">
    <reaction evidence="11 12">
        <text>L-threonyl-[protein] + FAD = FMN-L-threonyl-[protein] + AMP + H(+)</text>
        <dbReference type="Rhea" id="RHEA:36847"/>
        <dbReference type="Rhea" id="RHEA-COMP:11060"/>
        <dbReference type="Rhea" id="RHEA-COMP:11061"/>
        <dbReference type="ChEBI" id="CHEBI:15378"/>
        <dbReference type="ChEBI" id="CHEBI:30013"/>
        <dbReference type="ChEBI" id="CHEBI:57692"/>
        <dbReference type="ChEBI" id="CHEBI:74257"/>
        <dbReference type="ChEBI" id="CHEBI:456215"/>
        <dbReference type="EC" id="2.7.1.180"/>
    </reaction>
</comment>
<comment type="similarity">
    <text evidence="2 12">Belongs to the ApbE family.</text>
</comment>
<evidence type="ECO:0000256" key="9">
    <source>
        <dbReference type="ARBA" id="ARBA00022842"/>
    </source>
</evidence>
<evidence type="ECO:0000256" key="8">
    <source>
        <dbReference type="ARBA" id="ARBA00022827"/>
    </source>
</evidence>
<keyword evidence="6 12" id="KW-0808">Transferase</keyword>
<evidence type="ECO:0000256" key="4">
    <source>
        <dbReference type="ARBA" id="ARBA00016337"/>
    </source>
</evidence>
<dbReference type="EC" id="2.7.1.180" evidence="3 12"/>
<dbReference type="PIRSF" id="PIRSF006268">
    <property type="entry name" value="ApbE"/>
    <property type="match status" value="1"/>
</dbReference>